<evidence type="ECO:0000313" key="4">
    <source>
        <dbReference type="EMBL" id="KAE8763904.1"/>
    </source>
</evidence>
<dbReference type="PANTHER" id="PTHR12526">
    <property type="entry name" value="GLYCOSYLTRANSFERASE"/>
    <property type="match status" value="1"/>
</dbReference>
<feature type="domain" description="Glycosyltransferase subfamily 4-like N-terminal" evidence="3">
    <location>
        <begin position="25"/>
        <end position="134"/>
    </location>
</feature>
<dbReference type="OrthoDB" id="9809227at2"/>
<evidence type="ECO:0000313" key="5">
    <source>
        <dbReference type="Proteomes" id="UP000451860"/>
    </source>
</evidence>
<dbReference type="CDD" id="cd03802">
    <property type="entry name" value="GT4_AviGT4-like"/>
    <property type="match status" value="1"/>
</dbReference>
<dbReference type="PANTHER" id="PTHR12526:SF595">
    <property type="entry name" value="BLL5217 PROTEIN"/>
    <property type="match status" value="1"/>
</dbReference>
<comment type="caution">
    <text evidence="4">The sequence shown here is derived from an EMBL/GenBank/DDBJ whole genome shotgun (WGS) entry which is preliminary data.</text>
</comment>
<keyword evidence="5" id="KW-1185">Reference proteome</keyword>
<dbReference type="Gene3D" id="3.40.50.2000">
    <property type="entry name" value="Glycogen Phosphorylase B"/>
    <property type="match status" value="2"/>
</dbReference>
<evidence type="ECO:0000256" key="2">
    <source>
        <dbReference type="ARBA" id="ARBA00022679"/>
    </source>
</evidence>
<keyword evidence="2 4" id="KW-0808">Transferase</keyword>
<gene>
    <name evidence="4" type="ORF">GB883_11645</name>
</gene>
<evidence type="ECO:0000256" key="1">
    <source>
        <dbReference type="ARBA" id="ARBA00022676"/>
    </source>
</evidence>
<dbReference type="Proteomes" id="UP000451860">
    <property type="component" value="Unassembled WGS sequence"/>
</dbReference>
<name>A0A7J5UP68_9MICO</name>
<sequence>MSMPQSPLRIAMVAPPFYELPPRGYGGIEVVVAKLIDALVDRGHEVTLVGAGRNGTKAQFRRTYADPQFARLGEPLPEAVHAAATAEILEHLDVDVVHDHTLLGPLQARGRAVPTVATVHGPVTGEPGLYYRRLAKTTELVAISDAQRGFAPDLNWAATVHNSLDPADYTFRSEKEDWVLFLGRCTPDKGMHLAIDAAREAGREIKLAAKCSEPSEREYFEREIRPRLGAGVEWLGEIGGQDKRDALASARCLLFPLQWEEPFGMVMIEALVSGTPVVTMPRGAAPEIVTDGVTGLLRERLEDLPAAIDAVDIIDPALCRAEVLDRFTPDVMAAGYEKVYRDVVERALAGTWTPSRKAGMRPATALGQAAPVVAPKAPGVGQKAATGHLAAGTGAAGGGSTGVRLTLDK</sequence>
<proteinExistence type="predicted"/>
<dbReference type="Pfam" id="PF13439">
    <property type="entry name" value="Glyco_transf_4"/>
    <property type="match status" value="1"/>
</dbReference>
<dbReference type="AlphaFoldDB" id="A0A7J5UP68"/>
<dbReference type="GO" id="GO:0016757">
    <property type="term" value="F:glycosyltransferase activity"/>
    <property type="evidence" value="ECO:0007669"/>
    <property type="project" value="UniProtKB-KW"/>
</dbReference>
<dbReference type="SUPFAM" id="SSF53756">
    <property type="entry name" value="UDP-Glycosyltransferase/glycogen phosphorylase"/>
    <property type="match status" value="1"/>
</dbReference>
<protein>
    <submittedName>
        <fullName evidence="4">Glycosyltransferase</fullName>
    </submittedName>
</protein>
<evidence type="ECO:0000259" key="3">
    <source>
        <dbReference type="Pfam" id="PF13439"/>
    </source>
</evidence>
<dbReference type="InterPro" id="IPR028098">
    <property type="entry name" value="Glyco_trans_4-like_N"/>
</dbReference>
<dbReference type="Pfam" id="PF13692">
    <property type="entry name" value="Glyco_trans_1_4"/>
    <property type="match status" value="1"/>
</dbReference>
<organism evidence="4 5">
    <name type="scientific">Georgenia thermotolerans</name>
    <dbReference type="NCBI Taxonomy" id="527326"/>
    <lineage>
        <taxon>Bacteria</taxon>
        <taxon>Bacillati</taxon>
        <taxon>Actinomycetota</taxon>
        <taxon>Actinomycetes</taxon>
        <taxon>Micrococcales</taxon>
        <taxon>Bogoriellaceae</taxon>
        <taxon>Georgenia</taxon>
    </lineage>
</organism>
<accession>A0A7J5UP68</accession>
<reference evidence="4 5" key="1">
    <citation type="submission" date="2019-10" db="EMBL/GenBank/DDBJ databases">
        <title>Georgenia wutianyii sp. nov. and Georgenia yuyongxinii sp. nov. isolated from plateau pika (Ochotona curzoniae) in the Qinghai-Tibet plateau of China.</title>
        <authorList>
            <person name="Tian Z."/>
        </authorList>
    </citation>
    <scope>NUCLEOTIDE SEQUENCE [LARGE SCALE GENOMIC DNA]</scope>
    <source>
        <strain evidence="4 5">DSM 21501</strain>
    </source>
</reference>
<dbReference type="EMBL" id="WHJE01000050">
    <property type="protein sequence ID" value="KAE8763904.1"/>
    <property type="molecule type" value="Genomic_DNA"/>
</dbReference>
<keyword evidence="1" id="KW-0328">Glycosyltransferase</keyword>